<evidence type="ECO:0000313" key="6">
    <source>
        <dbReference type="Proteomes" id="UP000597613"/>
    </source>
</evidence>
<accession>A0ABR7ANI0</accession>
<dbReference type="PRINTS" id="PR00625">
    <property type="entry name" value="JDOMAIN"/>
</dbReference>
<reference evidence="5 6" key="1">
    <citation type="submission" date="2020-08" db="EMBL/GenBank/DDBJ databases">
        <title>Putative novel bacterial strains isolated from necrotic wheat leaf tissues caused by Xanthomonas translucens.</title>
        <authorList>
            <person name="Tambong J.T."/>
        </authorList>
    </citation>
    <scope>NUCLEOTIDE SEQUENCE [LARGE SCALE GENOMIC DNA]</scope>
    <source>
        <strain evidence="6">DOAB 1063</strain>
    </source>
</reference>
<dbReference type="PROSITE" id="PS50076">
    <property type="entry name" value="DNAJ_2"/>
    <property type="match status" value="1"/>
</dbReference>
<dbReference type="Gene3D" id="1.10.287.110">
    <property type="entry name" value="DnaJ domain"/>
    <property type="match status" value="1"/>
</dbReference>
<feature type="compositionally biased region" description="Basic residues" evidence="2">
    <location>
        <begin position="85"/>
        <end position="94"/>
    </location>
</feature>
<dbReference type="Proteomes" id="UP000597613">
    <property type="component" value="Unassembled WGS sequence"/>
</dbReference>
<keyword evidence="3" id="KW-0472">Membrane</keyword>
<dbReference type="SMART" id="SM00271">
    <property type="entry name" value="DnaJ"/>
    <property type="match status" value="1"/>
</dbReference>
<keyword evidence="3" id="KW-1133">Transmembrane helix</keyword>
<protein>
    <submittedName>
        <fullName evidence="5">DnaJ domain-containing protein</fullName>
    </submittedName>
</protein>
<dbReference type="InterPro" id="IPR036869">
    <property type="entry name" value="J_dom_sf"/>
</dbReference>
<evidence type="ECO:0000256" key="1">
    <source>
        <dbReference type="ARBA" id="ARBA00023186"/>
    </source>
</evidence>
<feature type="region of interest" description="Disordered" evidence="2">
    <location>
        <begin position="67"/>
        <end position="108"/>
    </location>
</feature>
<keyword evidence="1" id="KW-0143">Chaperone</keyword>
<proteinExistence type="predicted"/>
<organism evidence="5 6">
    <name type="scientific">Sphingomonas albertensis</name>
    <dbReference type="NCBI Taxonomy" id="2762591"/>
    <lineage>
        <taxon>Bacteria</taxon>
        <taxon>Pseudomonadati</taxon>
        <taxon>Pseudomonadota</taxon>
        <taxon>Alphaproteobacteria</taxon>
        <taxon>Sphingomonadales</taxon>
        <taxon>Sphingomonadaceae</taxon>
        <taxon>Sphingomonas</taxon>
    </lineage>
</organism>
<dbReference type="InterPro" id="IPR001623">
    <property type="entry name" value="DnaJ_domain"/>
</dbReference>
<dbReference type="PANTHER" id="PTHR43096:SF52">
    <property type="entry name" value="DNAJ HOMOLOG 1, MITOCHONDRIAL-RELATED"/>
    <property type="match status" value="1"/>
</dbReference>
<dbReference type="SUPFAM" id="SSF46565">
    <property type="entry name" value="Chaperone J-domain"/>
    <property type="match status" value="1"/>
</dbReference>
<dbReference type="PANTHER" id="PTHR43096">
    <property type="entry name" value="DNAJ HOMOLOG 1, MITOCHONDRIAL-RELATED"/>
    <property type="match status" value="1"/>
</dbReference>
<name>A0ABR7ANI0_9SPHN</name>
<dbReference type="CDD" id="cd06257">
    <property type="entry name" value="DnaJ"/>
    <property type="match status" value="1"/>
</dbReference>
<evidence type="ECO:0000313" key="5">
    <source>
        <dbReference type="EMBL" id="MBC3941976.1"/>
    </source>
</evidence>
<evidence type="ECO:0000256" key="3">
    <source>
        <dbReference type="SAM" id="Phobius"/>
    </source>
</evidence>
<dbReference type="RefSeq" id="WP_187503692.1">
    <property type="nucleotide sequence ID" value="NZ_CP162536.1"/>
</dbReference>
<gene>
    <name evidence="5" type="ORF">H8S47_09835</name>
</gene>
<feature type="transmembrane region" description="Helical" evidence="3">
    <location>
        <begin position="115"/>
        <end position="136"/>
    </location>
</feature>
<evidence type="ECO:0000256" key="2">
    <source>
        <dbReference type="SAM" id="MobiDB-lite"/>
    </source>
</evidence>
<dbReference type="EMBL" id="JACONT010000018">
    <property type="protein sequence ID" value="MBC3941976.1"/>
    <property type="molecule type" value="Genomic_DNA"/>
</dbReference>
<keyword evidence="6" id="KW-1185">Reference proteome</keyword>
<comment type="caution">
    <text evidence="5">The sequence shown here is derived from an EMBL/GenBank/DDBJ whole genome shotgun (WGS) entry which is preliminary data.</text>
</comment>
<evidence type="ECO:0000259" key="4">
    <source>
        <dbReference type="PROSITE" id="PS50076"/>
    </source>
</evidence>
<keyword evidence="3" id="KW-0812">Transmembrane</keyword>
<dbReference type="Pfam" id="PF00226">
    <property type="entry name" value="DnaJ"/>
    <property type="match status" value="1"/>
</dbReference>
<feature type="region of interest" description="Disordered" evidence="2">
    <location>
        <begin position="145"/>
        <end position="178"/>
    </location>
</feature>
<sequence length="178" mass="19345">MAVPPDYYSVLGVPSTASRDTIHAAWKALLRQYHPDANHGVDVSARAKEINEAYSVLGKKEARAAYDRSQIRPSAHRATEDRPFHPRKAGRRPMRPSPSMQPGGSFSQPLQPNEWLMGLFLLILTAAPIATILVLWNEESGLAPAARRSVAANPMREPSAKDVRSSSGTKLGLGQPAS</sequence>
<feature type="domain" description="J" evidence="4">
    <location>
        <begin position="6"/>
        <end position="70"/>
    </location>
</feature>